<dbReference type="InterPro" id="IPR027417">
    <property type="entry name" value="P-loop_NTPase"/>
</dbReference>
<dbReference type="HOGENOM" id="CLU_006325_4_0_12"/>
<dbReference type="KEGG" id="tpi:TREPR_3405"/>
<organism evidence="5 6">
    <name type="scientific">Treponema primitia (strain ATCC BAA-887 / DSM 12427 / ZAS-2)</name>
    <dbReference type="NCBI Taxonomy" id="545694"/>
    <lineage>
        <taxon>Bacteria</taxon>
        <taxon>Pseudomonadati</taxon>
        <taxon>Spirochaetota</taxon>
        <taxon>Spirochaetia</taxon>
        <taxon>Spirochaetales</taxon>
        <taxon>Treponemataceae</taxon>
        <taxon>Treponema</taxon>
    </lineage>
</organism>
<sequence length="824" mass="93079">MYLERKRINRLLEKALQNPVVTVVAGAGFGKTRAVLSFLRGEAGLSRWLPVSEWNTHAPVSLRDFRPENPKARCVLVLDDLQFARGPDLSGLLEEFLGAPYPNMRVILISRQELALSKGKVGRITWEDLRFREAEIRDYLLLRNISVPPGMVEEIYQRTEGWAFAVHLAARALEQGRLRAERSLSSIRANIFRFIETEIFNPLPENLKKFLIKLSLIEPWPAALVQELSGDTGLIPLMEGVNSLIVYDPAEKRYRVHGLFLKFLVEKQGELGEGEQQDIYARSAHWYLEHGMKQEALACYGKAGDYRGIIKLVFSLPQIIPQDTARALLELSENLLGEGKDPDFLRRAVRPRLLFILGRFDDAVAASRETIDLYEGRPVSPEDNLILYFAYIILGFASLLSCVHTKRRDFCVFFEQAWVYYRRNPVRLDGPISSANAGPYVCRVGYPPEKNEIPDFINALAEAIPPLADSMGGAFYGMEDLAWAEFALYQGDLLRGEIYSHRALRKAREKGQFEIETQALFFLLRINLAEGRLEQTAELLKQLEAGIRVEFPDQRIRYDIHSGWFFIHIGLPRRLAPWLKNDFDRGALPSLLNGTAALVKAKYFYAQKRYPLALASLEEQKGEYGLGAFLFGKIEMKVLEALCLYRGKRKDAALAALEEAWRMAEGDALEMPFIEMGRDMRTLVSTAIKYEKPGAPREWLERILRKSSAYAKKTYAAAEQYRELYKKASVTAPLSPGVTLTSGTTLTSGVTLTPGTTLTSREMQVLTGLSQGLTREEIARDGGISINTVKSVIRTVYRKLSAVNRADAVRIAIARKILTKNEET</sequence>
<keyword evidence="2" id="KW-0238">DNA-binding</keyword>
<dbReference type="AlphaFoldDB" id="F5YJL0"/>
<dbReference type="InterPro" id="IPR011990">
    <property type="entry name" value="TPR-like_helical_dom_sf"/>
</dbReference>
<dbReference type="PANTHER" id="PTHR44688">
    <property type="entry name" value="DNA-BINDING TRANSCRIPTIONAL ACTIVATOR DEVR_DOSR"/>
    <property type="match status" value="1"/>
</dbReference>
<dbReference type="Proteomes" id="UP000009223">
    <property type="component" value="Chromosome"/>
</dbReference>
<name>F5YJL0_TREPZ</name>
<reference evidence="6" key="1">
    <citation type="submission" date="2009-12" db="EMBL/GenBank/DDBJ databases">
        <title>Complete sequence of Treponema primitia strain ZAS-2.</title>
        <authorList>
            <person name="Tetu S.G."/>
            <person name="Matson E."/>
            <person name="Ren Q."/>
            <person name="Seshadri R."/>
            <person name="Elbourne L."/>
            <person name="Hassan K.A."/>
            <person name="Durkin A."/>
            <person name="Radune D."/>
            <person name="Mohamoud Y."/>
            <person name="Shay R."/>
            <person name="Jin S."/>
            <person name="Zhang X."/>
            <person name="Lucey K."/>
            <person name="Ballor N.R."/>
            <person name="Ottesen E."/>
            <person name="Rosenthal R."/>
            <person name="Allen A."/>
            <person name="Leadbetter J.R."/>
            <person name="Paulsen I.T."/>
        </authorList>
    </citation>
    <scope>NUCLEOTIDE SEQUENCE [LARGE SCALE GENOMIC DNA]</scope>
    <source>
        <strain evidence="6">ATCC BAA-887 / DSM 12427 / ZAS-2</strain>
    </source>
</reference>
<dbReference type="PANTHER" id="PTHR44688:SF25">
    <property type="entry name" value="HTH LUXR-TYPE DOMAIN-CONTAINING PROTEIN"/>
    <property type="match status" value="1"/>
</dbReference>
<dbReference type="PROSITE" id="PS50043">
    <property type="entry name" value="HTH_LUXR_2"/>
    <property type="match status" value="1"/>
</dbReference>
<protein>
    <submittedName>
        <fullName evidence="5">Putative transcriptional regulator</fullName>
    </submittedName>
</protein>
<dbReference type="InterPro" id="IPR016032">
    <property type="entry name" value="Sig_transdc_resp-reg_C-effctor"/>
</dbReference>
<dbReference type="eggNOG" id="COG2909">
    <property type="taxonomic scope" value="Bacteria"/>
</dbReference>
<dbReference type="InterPro" id="IPR000792">
    <property type="entry name" value="Tscrpt_reg_LuxR_C"/>
</dbReference>
<dbReference type="InterPro" id="IPR059106">
    <property type="entry name" value="WHD_MalT"/>
</dbReference>
<keyword evidence="6" id="KW-1185">Reference proteome</keyword>
<accession>F5YJL0</accession>
<dbReference type="Gene3D" id="1.25.40.10">
    <property type="entry name" value="Tetratricopeptide repeat domain"/>
    <property type="match status" value="1"/>
</dbReference>
<dbReference type="GO" id="GO:0006355">
    <property type="term" value="P:regulation of DNA-templated transcription"/>
    <property type="evidence" value="ECO:0007669"/>
    <property type="project" value="InterPro"/>
</dbReference>
<keyword evidence="1" id="KW-0805">Transcription regulation</keyword>
<evidence type="ECO:0000256" key="1">
    <source>
        <dbReference type="ARBA" id="ARBA00023015"/>
    </source>
</evidence>
<dbReference type="GO" id="GO:0003677">
    <property type="term" value="F:DNA binding"/>
    <property type="evidence" value="ECO:0007669"/>
    <property type="project" value="UniProtKB-KW"/>
</dbReference>
<dbReference type="PRINTS" id="PR00038">
    <property type="entry name" value="HTHLUXR"/>
</dbReference>
<dbReference type="SUPFAM" id="SSF46894">
    <property type="entry name" value="C-terminal effector domain of the bipartite response regulators"/>
    <property type="match status" value="1"/>
</dbReference>
<dbReference type="STRING" id="545694.TREPR_3405"/>
<evidence type="ECO:0000256" key="3">
    <source>
        <dbReference type="ARBA" id="ARBA00023163"/>
    </source>
</evidence>
<dbReference type="OrthoDB" id="9789465at2"/>
<dbReference type="SUPFAM" id="SSF52540">
    <property type="entry name" value="P-loop containing nucleoside triphosphate hydrolases"/>
    <property type="match status" value="1"/>
</dbReference>
<feature type="domain" description="HTH luxR-type" evidence="4">
    <location>
        <begin position="751"/>
        <end position="816"/>
    </location>
</feature>
<keyword evidence="3" id="KW-0804">Transcription</keyword>
<dbReference type="InterPro" id="IPR036388">
    <property type="entry name" value="WH-like_DNA-bd_sf"/>
</dbReference>
<reference evidence="5 6" key="2">
    <citation type="journal article" date="2011" name="ISME J.">
        <title>RNA-seq reveals cooperative metabolic interactions between two termite-gut spirochete species in co-culture.</title>
        <authorList>
            <person name="Rosenthal A.Z."/>
            <person name="Matson E.G."/>
            <person name="Eldar A."/>
            <person name="Leadbetter J.R."/>
        </authorList>
    </citation>
    <scope>NUCLEOTIDE SEQUENCE [LARGE SCALE GENOMIC DNA]</scope>
    <source>
        <strain evidence="6">ATCC BAA-887 / DSM 12427 / ZAS-2</strain>
    </source>
</reference>
<dbReference type="SMART" id="SM00421">
    <property type="entry name" value="HTH_LUXR"/>
    <property type="match status" value="1"/>
</dbReference>
<evidence type="ECO:0000259" key="4">
    <source>
        <dbReference type="PROSITE" id="PS50043"/>
    </source>
</evidence>
<evidence type="ECO:0000313" key="5">
    <source>
        <dbReference type="EMBL" id="AEF86147.1"/>
    </source>
</evidence>
<dbReference type="Pfam" id="PF25873">
    <property type="entry name" value="WHD_MalT"/>
    <property type="match status" value="1"/>
</dbReference>
<proteinExistence type="predicted"/>
<dbReference type="Gene3D" id="1.10.10.10">
    <property type="entry name" value="Winged helix-like DNA-binding domain superfamily/Winged helix DNA-binding domain"/>
    <property type="match status" value="1"/>
</dbReference>
<dbReference type="RefSeq" id="WP_015706878.1">
    <property type="nucleotide sequence ID" value="NC_015578.1"/>
</dbReference>
<dbReference type="Pfam" id="PF00196">
    <property type="entry name" value="GerE"/>
    <property type="match status" value="1"/>
</dbReference>
<dbReference type="EMBL" id="CP001843">
    <property type="protein sequence ID" value="AEF86147.1"/>
    <property type="molecule type" value="Genomic_DNA"/>
</dbReference>
<evidence type="ECO:0000256" key="2">
    <source>
        <dbReference type="ARBA" id="ARBA00023125"/>
    </source>
</evidence>
<evidence type="ECO:0000313" key="6">
    <source>
        <dbReference type="Proteomes" id="UP000009223"/>
    </source>
</evidence>
<dbReference type="CDD" id="cd06170">
    <property type="entry name" value="LuxR_C_like"/>
    <property type="match status" value="1"/>
</dbReference>
<gene>
    <name evidence="5" type="ordered locus">TREPR_3405</name>
</gene>